<dbReference type="PROSITE" id="PS50011">
    <property type="entry name" value="PROTEIN_KINASE_DOM"/>
    <property type="match status" value="1"/>
</dbReference>
<accession>A0A0J9XL98</accession>
<keyword evidence="6" id="KW-1185">Reference proteome</keyword>
<dbReference type="AlphaFoldDB" id="A0A0J9XL98"/>
<keyword evidence="3" id="KW-0067">ATP-binding</keyword>
<evidence type="ECO:0000313" key="5">
    <source>
        <dbReference type="EMBL" id="CDO57911.1"/>
    </source>
</evidence>
<reference evidence="5" key="1">
    <citation type="submission" date="2014-03" db="EMBL/GenBank/DDBJ databases">
        <authorList>
            <person name="Casaregola S."/>
        </authorList>
    </citation>
    <scope>NUCLEOTIDE SEQUENCE [LARGE SCALE GENOMIC DNA]</scope>
    <source>
        <strain evidence="5">CLIB 918</strain>
    </source>
</reference>
<comment type="caution">
    <text evidence="5">The sequence shown here is derived from an EMBL/GenBank/DDBJ whole genome shotgun (WGS) entry which is preliminary data.</text>
</comment>
<protein>
    <submittedName>
        <fullName evidence="5">Similar to Saccharomyces cerevisiae YFL029C CAK1 Cyclin-dependent kinase-activating kinase required for passage through the cell cycle, phosphorylates and activates Cdc28p</fullName>
    </submittedName>
</protein>
<dbReference type="Proteomes" id="UP000242525">
    <property type="component" value="Unassembled WGS sequence"/>
</dbReference>
<dbReference type="GO" id="GO:0005634">
    <property type="term" value="C:nucleus"/>
    <property type="evidence" value="ECO:0007669"/>
    <property type="project" value="TreeGrafter"/>
</dbReference>
<evidence type="ECO:0000259" key="4">
    <source>
        <dbReference type="PROSITE" id="PS50011"/>
    </source>
</evidence>
<dbReference type="Gene3D" id="3.30.200.20">
    <property type="entry name" value="Phosphorylase Kinase, domain 1"/>
    <property type="match status" value="1"/>
</dbReference>
<dbReference type="InterPro" id="IPR011009">
    <property type="entry name" value="Kinase-like_dom_sf"/>
</dbReference>
<feature type="domain" description="Protein kinase" evidence="4">
    <location>
        <begin position="5"/>
        <end position="297"/>
    </location>
</feature>
<dbReference type="OrthoDB" id="413582at2759"/>
<dbReference type="GO" id="GO:0004674">
    <property type="term" value="F:protein serine/threonine kinase activity"/>
    <property type="evidence" value="ECO:0007669"/>
    <property type="project" value="TreeGrafter"/>
</dbReference>
<gene>
    <name evidence="5" type="ORF">BN980_GECA27s00505g</name>
</gene>
<organism evidence="5 6">
    <name type="scientific">Geotrichum candidum</name>
    <name type="common">Oospora lactis</name>
    <name type="synonym">Dipodascus geotrichum</name>
    <dbReference type="NCBI Taxonomy" id="1173061"/>
    <lineage>
        <taxon>Eukaryota</taxon>
        <taxon>Fungi</taxon>
        <taxon>Dikarya</taxon>
        <taxon>Ascomycota</taxon>
        <taxon>Saccharomycotina</taxon>
        <taxon>Dipodascomycetes</taxon>
        <taxon>Dipodascales</taxon>
        <taxon>Dipodascaceae</taxon>
        <taxon>Geotrichum</taxon>
    </lineage>
</organism>
<evidence type="ECO:0000256" key="2">
    <source>
        <dbReference type="ARBA" id="ARBA00022741"/>
    </source>
</evidence>
<dbReference type="SMART" id="SM00220">
    <property type="entry name" value="S_TKc"/>
    <property type="match status" value="1"/>
</dbReference>
<evidence type="ECO:0000256" key="3">
    <source>
        <dbReference type="ARBA" id="ARBA00022840"/>
    </source>
</evidence>
<dbReference type="STRING" id="1173061.A0A0J9XL98"/>
<dbReference type="InterPro" id="IPR050108">
    <property type="entry name" value="CDK"/>
</dbReference>
<keyword evidence="5" id="KW-0418">Kinase</keyword>
<dbReference type="GO" id="GO:0007346">
    <property type="term" value="P:regulation of mitotic cell cycle"/>
    <property type="evidence" value="ECO:0007669"/>
    <property type="project" value="TreeGrafter"/>
</dbReference>
<dbReference type="PANTHER" id="PTHR24056:SF508">
    <property type="entry name" value="CYCLIN-DEPENDENT KINASE 10"/>
    <property type="match status" value="1"/>
</dbReference>
<dbReference type="EMBL" id="CCBN010000027">
    <property type="protein sequence ID" value="CDO57911.1"/>
    <property type="molecule type" value="Genomic_DNA"/>
</dbReference>
<evidence type="ECO:0000256" key="1">
    <source>
        <dbReference type="ARBA" id="ARBA00006485"/>
    </source>
</evidence>
<name>A0A0J9XL98_GEOCN</name>
<dbReference type="InterPro" id="IPR000719">
    <property type="entry name" value="Prot_kinase_dom"/>
</dbReference>
<dbReference type="PROSITE" id="PS00108">
    <property type="entry name" value="PROTEIN_KINASE_ST"/>
    <property type="match status" value="1"/>
</dbReference>
<dbReference type="Gene3D" id="1.10.510.10">
    <property type="entry name" value="Transferase(Phosphotransferase) domain 1"/>
    <property type="match status" value="1"/>
</dbReference>
<keyword evidence="5" id="KW-0808">Transferase</keyword>
<dbReference type="SUPFAM" id="SSF56112">
    <property type="entry name" value="Protein kinase-like (PK-like)"/>
    <property type="match status" value="1"/>
</dbReference>
<dbReference type="PANTHER" id="PTHR24056">
    <property type="entry name" value="CELL DIVISION PROTEIN KINASE"/>
    <property type="match status" value="1"/>
</dbReference>
<evidence type="ECO:0000313" key="6">
    <source>
        <dbReference type="Proteomes" id="UP000242525"/>
    </source>
</evidence>
<dbReference type="Pfam" id="PF00069">
    <property type="entry name" value="Pkinase"/>
    <property type="match status" value="1"/>
</dbReference>
<dbReference type="InterPro" id="IPR008271">
    <property type="entry name" value="Ser/Thr_kinase_AS"/>
</dbReference>
<keyword evidence="2" id="KW-0547">Nucleotide-binding</keyword>
<comment type="similarity">
    <text evidence="1">Belongs to the protein kinase superfamily. CMGC Ser/Thr protein kinase family. CDC2/CDKX subfamily.</text>
</comment>
<dbReference type="GO" id="GO:0005524">
    <property type="term" value="F:ATP binding"/>
    <property type="evidence" value="ECO:0007669"/>
    <property type="project" value="UniProtKB-KW"/>
</dbReference>
<sequence length="323" mass="35862">MPERYVKQGPVGSSLYADVSRAIDTFSNNRIVALKTTIPDELRPPHDALKEAALLRSFLADRPAHITELLDDWMEDDGLDQQLTIVLPFYELDLTTLLKHHRGPDGANTLPIARADRIMNELADALYFLHSRDVIHRDIKPANLMFTGTGNTADSQLKLIDFDIAWLGPDNYGKEPVDQKITDVGSGTYRAPELLFGIENYGARLDMWAVGCIACQLYASESTASAISPFHNENSKSSDIALIGAIFETLGVPTTETWPEVADVESFQHMQFRVDPARKRSFEQLAPRATAVMHTQVLPRLLCCSESARLPAAELLELVKTAD</sequence>
<proteinExistence type="inferred from homology"/>